<dbReference type="InterPro" id="IPR013761">
    <property type="entry name" value="SAM/pointed_sf"/>
</dbReference>
<gene>
    <name evidence="3" type="ORF">D5F01_LYC07646</name>
</gene>
<dbReference type="GO" id="GO:0005737">
    <property type="term" value="C:cytoplasm"/>
    <property type="evidence" value="ECO:0007669"/>
    <property type="project" value="TreeGrafter"/>
</dbReference>
<dbReference type="InterPro" id="IPR004020">
    <property type="entry name" value="DAPIN"/>
</dbReference>
<feature type="domain" description="SAM" evidence="1">
    <location>
        <begin position="92"/>
        <end position="138"/>
    </location>
</feature>
<feature type="domain" description="SAM" evidence="1">
    <location>
        <begin position="14"/>
        <end position="60"/>
    </location>
</feature>
<evidence type="ECO:0000259" key="1">
    <source>
        <dbReference type="PROSITE" id="PS50105"/>
    </source>
</evidence>
<dbReference type="Pfam" id="PF02758">
    <property type="entry name" value="PYRIN"/>
    <property type="match status" value="1"/>
</dbReference>
<name>A0A6G0ITS3_LARCR</name>
<dbReference type="SMART" id="SM00454">
    <property type="entry name" value="SAM"/>
    <property type="match status" value="2"/>
</dbReference>
<dbReference type="EMBL" id="REGW02000007">
    <property type="protein sequence ID" value="KAE8294683.1"/>
    <property type="molecule type" value="Genomic_DNA"/>
</dbReference>
<feature type="domain" description="Pyrin" evidence="2">
    <location>
        <begin position="214"/>
        <end position="296"/>
    </location>
</feature>
<reference evidence="3 4" key="1">
    <citation type="submission" date="2019-07" db="EMBL/GenBank/DDBJ databases">
        <title>Chromosome genome assembly for large yellow croaker.</title>
        <authorList>
            <person name="Xiao S."/>
        </authorList>
    </citation>
    <scope>NUCLEOTIDE SEQUENCE [LARGE SCALE GENOMIC DNA]</scope>
    <source>
        <strain evidence="3">JMULYC20181020</strain>
        <tissue evidence="3">Muscle</tissue>
    </source>
</reference>
<dbReference type="PROSITE" id="PS50105">
    <property type="entry name" value="SAM_DOMAIN"/>
    <property type="match status" value="2"/>
</dbReference>
<accession>A0A6G0ITS3</accession>
<evidence type="ECO:0000313" key="3">
    <source>
        <dbReference type="EMBL" id="KAE8294683.1"/>
    </source>
</evidence>
<dbReference type="SMART" id="SM01289">
    <property type="entry name" value="PYRIN"/>
    <property type="match status" value="1"/>
</dbReference>
<evidence type="ECO:0000259" key="2">
    <source>
        <dbReference type="PROSITE" id="PS50824"/>
    </source>
</evidence>
<dbReference type="PANTHER" id="PTHR16155">
    <property type="entry name" value="DED DOMAIN-CONTAINING PROTEIN"/>
    <property type="match status" value="1"/>
</dbReference>
<dbReference type="AlphaFoldDB" id="A0A6G0ITS3"/>
<keyword evidence="4" id="KW-1185">Reference proteome</keyword>
<sequence length="726" mass="84009">MKRSTTKPPPFEKWTKEDVHRWLVTEVKVHQTCADKFSEEEVLGDYLVAFEKRDILDLGIKHGPAVKITSSLKSLKEGSVLESEFPAYVENWTKEQVAQWLLQHVNVYSRYAERLQEEDVSGDCLVWFRKQDFLDLDIKSGPAVKILAELRQLNKKPEPTLQPILHTGTDQKEDPKPTQCEQSLMTATIQPESKTEKKRLRTVPPDESRITVEIQKTLEDLSKEDLKRFHFNLKAYTESKYGPISLSRLEGKDTIDTAKLMTDHYGSRDALRVTKDILKEINQRDLVRQLEKSMGQLELRLPKEVLKKEANQGDKLKNLLTCGGNSLDNYDRFVVVVNKSSPEQLQYLQFLSKLKLFCVLDFDPNSNNSEHYFKWRQLIQEKCDFDIGSLSIHELTLSEINGTIMALGPVSQSSERLLPSSGSSAVVLKQKDEDFMTALDILCLNQCENIYDENSSEFSDFRIKVEEEFYRGGKVKWWNFYFCDKDKAKPFVKRDKYKNVKKMIRQLKDSKNMCDLLNLFHHPGCGGTTLAMHVVWDLRQEFRCAVLKDNTLPKTEVAIQDVGLRYLFPDPYYLALLLFWPSPTEVNTEIVTYVKAIRNSSYKRLTQRFPNRNTVAHLYLGKEDGLRRLVSKPQLDENFKKMRRDTLAQLWRNGDIFKDKPIINRLRRVSGTIEQGEVFANYGNLKIPVRPAFLAGIRSGYSTERVSFYLGFAINGPLAYDIQYDN</sequence>
<dbReference type="SUPFAM" id="SSF47769">
    <property type="entry name" value="SAM/Pointed domain"/>
    <property type="match status" value="2"/>
</dbReference>
<dbReference type="InterPro" id="IPR011029">
    <property type="entry name" value="DEATH-like_dom_sf"/>
</dbReference>
<dbReference type="SUPFAM" id="SSF47986">
    <property type="entry name" value="DEATH domain"/>
    <property type="match status" value="1"/>
</dbReference>
<dbReference type="CDD" id="cd08321">
    <property type="entry name" value="Pyrin_ASC-like"/>
    <property type="match status" value="1"/>
</dbReference>
<dbReference type="Gene3D" id="1.10.533.10">
    <property type="entry name" value="Death Domain, Fas"/>
    <property type="match status" value="1"/>
</dbReference>
<dbReference type="InterPro" id="IPR001660">
    <property type="entry name" value="SAM"/>
</dbReference>
<comment type="caution">
    <text evidence="3">The sequence shown here is derived from an EMBL/GenBank/DDBJ whole genome shotgun (WGS) entry which is preliminary data.</text>
</comment>
<dbReference type="Proteomes" id="UP000424527">
    <property type="component" value="Unassembled WGS sequence"/>
</dbReference>
<organism evidence="3 4">
    <name type="scientific">Larimichthys crocea</name>
    <name type="common">Large yellow croaker</name>
    <name type="synonym">Pseudosciaena crocea</name>
    <dbReference type="NCBI Taxonomy" id="215358"/>
    <lineage>
        <taxon>Eukaryota</taxon>
        <taxon>Metazoa</taxon>
        <taxon>Chordata</taxon>
        <taxon>Craniata</taxon>
        <taxon>Vertebrata</taxon>
        <taxon>Euteleostomi</taxon>
        <taxon>Actinopterygii</taxon>
        <taxon>Neopterygii</taxon>
        <taxon>Teleostei</taxon>
        <taxon>Neoteleostei</taxon>
        <taxon>Acanthomorphata</taxon>
        <taxon>Eupercaria</taxon>
        <taxon>Sciaenidae</taxon>
        <taxon>Larimichthys</taxon>
    </lineage>
</organism>
<dbReference type="PANTHER" id="PTHR16155:SF18">
    <property type="entry name" value="STERILE ALPHA MOTIF DOMAIN-CONTAINING PROTEIN 9-LIKE"/>
    <property type="match status" value="1"/>
</dbReference>
<dbReference type="Gene3D" id="1.10.150.50">
    <property type="entry name" value="Transcription Factor, Ets-1"/>
    <property type="match status" value="2"/>
</dbReference>
<evidence type="ECO:0000313" key="4">
    <source>
        <dbReference type="Proteomes" id="UP000424527"/>
    </source>
</evidence>
<dbReference type="Pfam" id="PF00536">
    <property type="entry name" value="SAM_1"/>
    <property type="match status" value="2"/>
</dbReference>
<proteinExistence type="predicted"/>
<dbReference type="PROSITE" id="PS50824">
    <property type="entry name" value="DAPIN"/>
    <property type="match status" value="1"/>
</dbReference>
<protein>
    <submittedName>
        <fullName evidence="3">Sterile alpha motif domain-containing protein 9</fullName>
    </submittedName>
</protein>